<dbReference type="InterPro" id="IPR018306">
    <property type="entry name" value="Phage_T5_Orf172_DNA-bd"/>
</dbReference>
<name>A0A7C9M9F3_9DEIO</name>
<evidence type="ECO:0000259" key="1">
    <source>
        <dbReference type="SMART" id="SM00974"/>
    </source>
</evidence>
<comment type="caution">
    <text evidence="2">The sequence shown here is derived from an EMBL/GenBank/DDBJ whole genome shotgun (WGS) entry which is preliminary data.</text>
</comment>
<sequence length="129" mass="14333">MFACPFGMVYAATVSGYVYVLSNESLPGVMKVGMTSRDPFTRAAELTTTGLPMPFRVEFCLMTERPAALELALHQQFAAQRVQAGREFFRVSRRHAPWLTGRPDHRGTCRSLSPIAPLLPSSTPWCARV</sequence>
<gene>
    <name evidence="2" type="ORF">GO986_12665</name>
</gene>
<proteinExistence type="predicted"/>
<reference evidence="2 3" key="1">
    <citation type="submission" date="2019-12" db="EMBL/GenBank/DDBJ databases">
        <title>Deinococcus sp. HMF7620 Genome sequencing and assembly.</title>
        <authorList>
            <person name="Kang H."/>
            <person name="Kim H."/>
            <person name="Joh K."/>
        </authorList>
    </citation>
    <scope>NUCLEOTIDE SEQUENCE [LARGE SCALE GENOMIC DNA]</scope>
    <source>
        <strain evidence="2 3">HMF7620</strain>
    </source>
</reference>
<dbReference type="EMBL" id="WQLB01000016">
    <property type="protein sequence ID" value="MVN87619.1"/>
    <property type="molecule type" value="Genomic_DNA"/>
</dbReference>
<dbReference type="Pfam" id="PF10544">
    <property type="entry name" value="T5orf172"/>
    <property type="match status" value="1"/>
</dbReference>
<evidence type="ECO:0000313" key="3">
    <source>
        <dbReference type="Proteomes" id="UP000483286"/>
    </source>
</evidence>
<dbReference type="Proteomes" id="UP000483286">
    <property type="component" value="Unassembled WGS sequence"/>
</dbReference>
<protein>
    <recommendedName>
        <fullName evidence="1">Bacteriophage T5 Orf172 DNA-binding domain-containing protein</fullName>
    </recommendedName>
</protein>
<dbReference type="AlphaFoldDB" id="A0A7C9M9F3"/>
<evidence type="ECO:0000313" key="2">
    <source>
        <dbReference type="EMBL" id="MVN87619.1"/>
    </source>
</evidence>
<keyword evidence="3" id="KW-1185">Reference proteome</keyword>
<accession>A0A7C9M9F3</accession>
<organism evidence="2 3">
    <name type="scientific">Deinococcus arboris</name>
    <dbReference type="NCBI Taxonomy" id="2682977"/>
    <lineage>
        <taxon>Bacteria</taxon>
        <taxon>Thermotogati</taxon>
        <taxon>Deinococcota</taxon>
        <taxon>Deinococci</taxon>
        <taxon>Deinococcales</taxon>
        <taxon>Deinococcaceae</taxon>
        <taxon>Deinococcus</taxon>
    </lineage>
</organism>
<dbReference type="SMART" id="SM00974">
    <property type="entry name" value="T5orf172"/>
    <property type="match status" value="1"/>
</dbReference>
<feature type="domain" description="Bacteriophage T5 Orf172 DNA-binding" evidence="1">
    <location>
        <begin position="24"/>
        <end position="103"/>
    </location>
</feature>